<feature type="compositionally biased region" description="Polar residues" evidence="1">
    <location>
        <begin position="218"/>
        <end position="231"/>
    </location>
</feature>
<dbReference type="Proteomes" id="UP001233999">
    <property type="component" value="Unassembled WGS sequence"/>
</dbReference>
<feature type="region of interest" description="Disordered" evidence="1">
    <location>
        <begin position="59"/>
        <end position="81"/>
    </location>
</feature>
<accession>A0AAD8ECS9</accession>
<feature type="non-terminal residue" evidence="2">
    <location>
        <position position="289"/>
    </location>
</feature>
<feature type="non-terminal residue" evidence="2">
    <location>
        <position position="1"/>
    </location>
</feature>
<evidence type="ECO:0000313" key="3">
    <source>
        <dbReference type="Proteomes" id="UP001233999"/>
    </source>
</evidence>
<reference evidence="2" key="2">
    <citation type="submission" date="2023-05" db="EMBL/GenBank/DDBJ databases">
        <authorList>
            <person name="Fouks B."/>
        </authorList>
    </citation>
    <scope>NUCLEOTIDE SEQUENCE</scope>
    <source>
        <strain evidence="2">Stay&amp;Tobe</strain>
        <tissue evidence="2">Testes</tissue>
    </source>
</reference>
<protein>
    <submittedName>
        <fullName evidence="2">Uncharacterized protein</fullName>
    </submittedName>
</protein>
<name>A0AAD8ECS9_DIPPU</name>
<feature type="compositionally biased region" description="Low complexity" evidence="1">
    <location>
        <begin position="251"/>
        <end position="262"/>
    </location>
</feature>
<organism evidence="2 3">
    <name type="scientific">Diploptera punctata</name>
    <name type="common">Pacific beetle cockroach</name>
    <dbReference type="NCBI Taxonomy" id="6984"/>
    <lineage>
        <taxon>Eukaryota</taxon>
        <taxon>Metazoa</taxon>
        <taxon>Ecdysozoa</taxon>
        <taxon>Arthropoda</taxon>
        <taxon>Hexapoda</taxon>
        <taxon>Insecta</taxon>
        <taxon>Pterygota</taxon>
        <taxon>Neoptera</taxon>
        <taxon>Polyneoptera</taxon>
        <taxon>Dictyoptera</taxon>
        <taxon>Blattodea</taxon>
        <taxon>Blaberoidea</taxon>
        <taxon>Blaberidae</taxon>
        <taxon>Diplopterinae</taxon>
        <taxon>Diploptera</taxon>
    </lineage>
</organism>
<evidence type="ECO:0000313" key="2">
    <source>
        <dbReference type="EMBL" id="KAJ9585568.1"/>
    </source>
</evidence>
<proteinExistence type="predicted"/>
<dbReference type="EMBL" id="JASPKZ010007260">
    <property type="protein sequence ID" value="KAJ9585568.1"/>
    <property type="molecule type" value="Genomic_DNA"/>
</dbReference>
<feature type="compositionally biased region" description="Polar residues" evidence="1">
    <location>
        <begin position="133"/>
        <end position="143"/>
    </location>
</feature>
<feature type="region of interest" description="Disordered" evidence="1">
    <location>
        <begin position="218"/>
        <end position="263"/>
    </location>
</feature>
<comment type="caution">
    <text evidence="2">The sequence shown here is derived from an EMBL/GenBank/DDBJ whole genome shotgun (WGS) entry which is preliminary data.</text>
</comment>
<dbReference type="AlphaFoldDB" id="A0AAD8ECS9"/>
<sequence length="289" mass="32547">FDAKRKSAVELLQESKAFYVKSETVLDRKQELKNSGHLQVTSSAVDTVFLRGPLLKKSSSGPTWMNNVQNRDPGSRLEQDSGKSAFCGISCQDASRYTLHHGSTQDWIPTSQHSTPPPLPPKSPRLVPAAQRRSGSNPSGDQLQTKLRRLLNADSKENLYKRLWDNDDQDIKTVFVTQKKNYFYLLHNPCRHILHTLQCLPKTVEYKHLNNRSYGRSISQVQAGPSPSSTCKIHHKSLPDLHTSPTRTNGTSSIDTTESSTTPVSLQARNWAHFPLYIPSTDNKKKPYK</sequence>
<reference evidence="2" key="1">
    <citation type="journal article" date="2023" name="IScience">
        <title>Live-bearing cockroach genome reveals convergent evolutionary mechanisms linked to viviparity in insects and beyond.</title>
        <authorList>
            <person name="Fouks B."/>
            <person name="Harrison M.C."/>
            <person name="Mikhailova A.A."/>
            <person name="Marchal E."/>
            <person name="English S."/>
            <person name="Carruthers M."/>
            <person name="Jennings E.C."/>
            <person name="Chiamaka E.L."/>
            <person name="Frigard R.A."/>
            <person name="Pippel M."/>
            <person name="Attardo G.M."/>
            <person name="Benoit J.B."/>
            <person name="Bornberg-Bauer E."/>
            <person name="Tobe S.S."/>
        </authorList>
    </citation>
    <scope>NUCLEOTIDE SEQUENCE</scope>
    <source>
        <strain evidence="2">Stay&amp;Tobe</strain>
    </source>
</reference>
<keyword evidence="3" id="KW-1185">Reference proteome</keyword>
<gene>
    <name evidence="2" type="ORF">L9F63_002644</name>
</gene>
<evidence type="ECO:0000256" key="1">
    <source>
        <dbReference type="SAM" id="MobiDB-lite"/>
    </source>
</evidence>
<feature type="compositionally biased region" description="Polar residues" evidence="1">
    <location>
        <begin position="59"/>
        <end position="72"/>
    </location>
</feature>
<feature type="region of interest" description="Disordered" evidence="1">
    <location>
        <begin position="103"/>
        <end position="143"/>
    </location>
</feature>